<evidence type="ECO:0000313" key="1">
    <source>
        <dbReference type="EMBL" id="MBB5058040.1"/>
    </source>
</evidence>
<comment type="caution">
    <text evidence="1">The sequence shown here is derived from an EMBL/GenBank/DDBJ whole genome shotgun (WGS) entry which is preliminary data.</text>
</comment>
<accession>A0A7W8E5B9</accession>
<name>A0A7W8E5B9_9BACT</name>
<sequence length="62" mass="6896">MAAQAVVYTTPRSPNVFLQDGRAEISLDFEKHEQALTAYRNTTHAGLREHTSSGDAAAIRHW</sequence>
<proteinExistence type="predicted"/>
<organism evidence="1 2">
    <name type="scientific">Granulicella aggregans</name>
    <dbReference type="NCBI Taxonomy" id="474949"/>
    <lineage>
        <taxon>Bacteria</taxon>
        <taxon>Pseudomonadati</taxon>
        <taxon>Acidobacteriota</taxon>
        <taxon>Terriglobia</taxon>
        <taxon>Terriglobales</taxon>
        <taxon>Acidobacteriaceae</taxon>
        <taxon>Granulicella</taxon>
    </lineage>
</organism>
<keyword evidence="2" id="KW-1185">Reference proteome</keyword>
<dbReference type="Proteomes" id="UP000540989">
    <property type="component" value="Unassembled WGS sequence"/>
</dbReference>
<protein>
    <submittedName>
        <fullName evidence="1">Uncharacterized protein</fullName>
    </submittedName>
</protein>
<dbReference type="AlphaFoldDB" id="A0A7W8E5B9"/>
<reference evidence="1 2" key="1">
    <citation type="submission" date="2020-08" db="EMBL/GenBank/DDBJ databases">
        <title>Genomic Encyclopedia of Type Strains, Phase IV (KMG-V): Genome sequencing to study the core and pangenomes of soil and plant-associated prokaryotes.</title>
        <authorList>
            <person name="Whitman W."/>
        </authorList>
    </citation>
    <scope>NUCLEOTIDE SEQUENCE [LARGE SCALE GENOMIC DNA]</scope>
    <source>
        <strain evidence="1 2">M8UP14</strain>
    </source>
</reference>
<dbReference type="EMBL" id="JACHIP010000003">
    <property type="protein sequence ID" value="MBB5058040.1"/>
    <property type="molecule type" value="Genomic_DNA"/>
</dbReference>
<dbReference type="RefSeq" id="WP_184217274.1">
    <property type="nucleotide sequence ID" value="NZ_JACHIP010000003.1"/>
</dbReference>
<gene>
    <name evidence="1" type="ORF">HDF16_002746</name>
</gene>
<evidence type="ECO:0000313" key="2">
    <source>
        <dbReference type="Proteomes" id="UP000540989"/>
    </source>
</evidence>